<dbReference type="AlphaFoldDB" id="A0A2C6L0C6"/>
<reference evidence="2 3" key="1">
    <citation type="journal article" date="2017" name="Int. J. Parasitol.">
        <title>The genome of the protozoan parasite Cystoisospora suis and a reverse vaccinology approach to identify vaccine candidates.</title>
        <authorList>
            <person name="Palmieri N."/>
            <person name="Shrestha A."/>
            <person name="Ruttkowski B."/>
            <person name="Beck T."/>
            <person name="Vogl C."/>
            <person name="Tomley F."/>
            <person name="Blake D.P."/>
            <person name="Joachim A."/>
        </authorList>
    </citation>
    <scope>NUCLEOTIDE SEQUENCE [LARGE SCALE GENOMIC DNA]</scope>
    <source>
        <strain evidence="2 3">Wien I</strain>
    </source>
</reference>
<proteinExistence type="predicted"/>
<dbReference type="GeneID" id="94428164"/>
<dbReference type="VEuPathDB" id="ToxoDB:CSUI_004769"/>
<sequence>MAKTPALAGLREALLDREKRLQQSLHDLERRRNAGDTVDVDLDAYAGQVSLLNEAIGIAKFPGMKPSEASTAASQSAARQASGQPPERPKMLAL</sequence>
<organism evidence="2 3">
    <name type="scientific">Cystoisospora suis</name>
    <dbReference type="NCBI Taxonomy" id="483139"/>
    <lineage>
        <taxon>Eukaryota</taxon>
        <taxon>Sar</taxon>
        <taxon>Alveolata</taxon>
        <taxon>Apicomplexa</taxon>
        <taxon>Conoidasida</taxon>
        <taxon>Coccidia</taxon>
        <taxon>Eucoccidiorida</taxon>
        <taxon>Eimeriorina</taxon>
        <taxon>Sarcocystidae</taxon>
        <taxon>Cystoisospora</taxon>
    </lineage>
</organism>
<evidence type="ECO:0000256" key="1">
    <source>
        <dbReference type="SAM" id="MobiDB-lite"/>
    </source>
</evidence>
<protein>
    <submittedName>
        <fullName evidence="2">Hsp70-binding protein 1</fullName>
    </submittedName>
</protein>
<dbReference type="Proteomes" id="UP000221165">
    <property type="component" value="Unassembled WGS sequence"/>
</dbReference>
<keyword evidence="3" id="KW-1185">Reference proteome</keyword>
<evidence type="ECO:0000313" key="3">
    <source>
        <dbReference type="Proteomes" id="UP000221165"/>
    </source>
</evidence>
<feature type="compositionally biased region" description="Low complexity" evidence="1">
    <location>
        <begin position="67"/>
        <end position="84"/>
    </location>
</feature>
<comment type="caution">
    <text evidence="2">The sequence shown here is derived from an EMBL/GenBank/DDBJ whole genome shotgun (WGS) entry which is preliminary data.</text>
</comment>
<feature type="region of interest" description="Disordered" evidence="1">
    <location>
        <begin position="64"/>
        <end position="94"/>
    </location>
</feature>
<gene>
    <name evidence="2" type="ORF">CSUI_004769</name>
</gene>
<evidence type="ECO:0000313" key="2">
    <source>
        <dbReference type="EMBL" id="PHJ21386.1"/>
    </source>
</evidence>
<dbReference type="RefSeq" id="XP_067923069.1">
    <property type="nucleotide sequence ID" value="XM_068064953.1"/>
</dbReference>
<name>A0A2C6L0C6_9APIC</name>
<dbReference type="EMBL" id="MIGC01002266">
    <property type="protein sequence ID" value="PHJ21386.1"/>
    <property type="molecule type" value="Genomic_DNA"/>
</dbReference>
<accession>A0A2C6L0C6</accession>